<reference evidence="3" key="1">
    <citation type="journal article" date="2019" name="Int. J. Syst. Evol. Microbiol.">
        <title>The Global Catalogue of Microorganisms (GCM) 10K type strain sequencing project: providing services to taxonomists for standard genome sequencing and annotation.</title>
        <authorList>
            <consortium name="The Broad Institute Genomics Platform"/>
            <consortium name="The Broad Institute Genome Sequencing Center for Infectious Disease"/>
            <person name="Wu L."/>
            <person name="Ma J."/>
        </authorList>
    </citation>
    <scope>NUCLEOTIDE SEQUENCE [LARGE SCALE GENOMIC DNA]</scope>
    <source>
        <strain evidence="3">JCM 17687</strain>
    </source>
</reference>
<name>A0ABP9JPH6_9MICO</name>
<dbReference type="RefSeq" id="WP_345509142.1">
    <property type="nucleotide sequence ID" value="NZ_BAABIW010000028.1"/>
</dbReference>
<keyword evidence="3" id="KW-1185">Reference proteome</keyword>
<accession>A0ABP9JPH6</accession>
<dbReference type="Proteomes" id="UP001500427">
    <property type="component" value="Unassembled WGS sequence"/>
</dbReference>
<sequence>MGAVPADGGVGPDDQVGRPDPAGLVDRIGEAVLAVQGVTGLHGGPLGVAATYLPGRRVVGIRQRDDRTEVHVTVGSGRPVRQVADDVRRAVRSVVDLPVHVTVEDVTPDAPTEAAPDVNPDASTDIAPGHTP</sequence>
<organism evidence="2 3">
    <name type="scientific">Terrabacter aeriphilus</name>
    <dbReference type="NCBI Taxonomy" id="515662"/>
    <lineage>
        <taxon>Bacteria</taxon>
        <taxon>Bacillati</taxon>
        <taxon>Actinomycetota</taxon>
        <taxon>Actinomycetes</taxon>
        <taxon>Micrococcales</taxon>
        <taxon>Intrasporangiaceae</taxon>
        <taxon>Terrabacter</taxon>
    </lineage>
</organism>
<feature type="region of interest" description="Disordered" evidence="1">
    <location>
        <begin position="1"/>
        <end position="23"/>
    </location>
</feature>
<dbReference type="EMBL" id="BAABIW010000028">
    <property type="protein sequence ID" value="GAA5035954.1"/>
    <property type="molecule type" value="Genomic_DNA"/>
</dbReference>
<evidence type="ECO:0000256" key="1">
    <source>
        <dbReference type="SAM" id="MobiDB-lite"/>
    </source>
</evidence>
<proteinExistence type="predicted"/>
<protein>
    <recommendedName>
        <fullName evidence="4">Asp23/Gls24 family envelope stress response protein</fullName>
    </recommendedName>
</protein>
<gene>
    <name evidence="2" type="ORF">GCM10023258_38410</name>
</gene>
<evidence type="ECO:0000313" key="3">
    <source>
        <dbReference type="Proteomes" id="UP001500427"/>
    </source>
</evidence>
<evidence type="ECO:0008006" key="4">
    <source>
        <dbReference type="Google" id="ProtNLM"/>
    </source>
</evidence>
<evidence type="ECO:0000313" key="2">
    <source>
        <dbReference type="EMBL" id="GAA5035954.1"/>
    </source>
</evidence>
<comment type="caution">
    <text evidence="2">The sequence shown here is derived from an EMBL/GenBank/DDBJ whole genome shotgun (WGS) entry which is preliminary data.</text>
</comment>
<feature type="region of interest" description="Disordered" evidence="1">
    <location>
        <begin position="104"/>
        <end position="132"/>
    </location>
</feature>